<dbReference type="PANTHER" id="PTHR10668:SF105">
    <property type="entry name" value="DEHYDROGENASE-RELATED"/>
    <property type="match status" value="1"/>
</dbReference>
<name>A0A1I5UMU5_9ACTN</name>
<evidence type="ECO:0000313" key="6">
    <source>
        <dbReference type="Proteomes" id="UP000183413"/>
    </source>
</evidence>
<dbReference type="SUPFAM" id="SSF51905">
    <property type="entry name" value="FAD/NAD(P)-binding domain"/>
    <property type="match status" value="1"/>
</dbReference>
<evidence type="ECO:0000313" key="5">
    <source>
        <dbReference type="EMBL" id="SFP96367.1"/>
    </source>
</evidence>
<evidence type="ECO:0000256" key="3">
    <source>
        <dbReference type="ARBA" id="ARBA00040298"/>
    </source>
</evidence>
<dbReference type="RefSeq" id="WP_075024152.1">
    <property type="nucleotide sequence ID" value="NZ_FOVH01000020.1"/>
</dbReference>
<keyword evidence="6" id="KW-1185">Reference proteome</keyword>
<gene>
    <name evidence="5" type="ORF">SAMN04489713_12010</name>
</gene>
<comment type="subunit">
    <text evidence="2">Interacts with COX5B; this interaction may contribute to localize PYROXD2 to the inner face of the inner mitochondrial membrane.</text>
</comment>
<accession>A0A1I5UMU5</accession>
<dbReference type="GO" id="GO:0016491">
    <property type="term" value="F:oxidoreductase activity"/>
    <property type="evidence" value="ECO:0007669"/>
    <property type="project" value="InterPro"/>
</dbReference>
<dbReference type="InParanoid" id="A0A1I5UMU5"/>
<reference evidence="5 6" key="1">
    <citation type="submission" date="2016-10" db="EMBL/GenBank/DDBJ databases">
        <authorList>
            <person name="de Groot N.N."/>
        </authorList>
    </citation>
    <scope>NUCLEOTIDE SEQUENCE [LARGE SCALE GENOMIC DNA]</scope>
    <source>
        <strain evidence="5 6">DSM 43067</strain>
    </source>
</reference>
<dbReference type="Proteomes" id="UP000183413">
    <property type="component" value="Unassembled WGS sequence"/>
</dbReference>
<dbReference type="STRING" id="1993.SAMN04489713_12010"/>
<dbReference type="eggNOG" id="COG1233">
    <property type="taxonomic scope" value="Bacteria"/>
</dbReference>
<sequence>MADAVVVGAGHNGLVAANMLADAGWDVEVLEAQPEPGGAVRSDRGVHPDFVSDLCSAFYPLGVASPVMRAMELERHGLRWRHAPAVLAHPLPDGRSAVLERDRDATAGGLDALGGGDGEAWLRLCRIWDEMGEDVLRALFTPFPPVRAALPLAVSARRAGGLRVLRSLLAPVRTLGEQEFTGPGGPLLLAGSALHTDMFPETTAGSVFGWLLAMIGQRDGWPVPEGGAGELTAALVRRLESRGGRVRCGTPVASVVVRNGRALGVRTASGEPVRATRAVLADVSAPALYGGLVGWEDLPGSLRADMRRFDWDHATFKVDWALSRPIPWASPGAGRAGTVHLSPGVDALTDYSAHLATGRVPSEPFALLGQMTTADPARSPAGTESVWAYTHVPHRVRADAGPDGITGAWDERERAAMADRLEDAVERLAPGFRATILDRRVTAPPGFEEHDANLRGGALNGGTAMIHQQFVFRPVPGLGRAETPVAGLYLASASAHPGGGVHGACGANAARAALAHAGPGGRLLTPALNALSRLLAP</sequence>
<dbReference type="AlphaFoldDB" id="A0A1I5UMU5"/>
<evidence type="ECO:0000256" key="2">
    <source>
        <dbReference type="ARBA" id="ARBA00038825"/>
    </source>
</evidence>
<feature type="domain" description="Amine oxidase" evidence="4">
    <location>
        <begin position="13"/>
        <end position="281"/>
    </location>
</feature>
<dbReference type="Pfam" id="PF01593">
    <property type="entry name" value="Amino_oxidase"/>
    <property type="match status" value="1"/>
</dbReference>
<evidence type="ECO:0000256" key="1">
    <source>
        <dbReference type="ARBA" id="ARBA00037217"/>
    </source>
</evidence>
<dbReference type="EMBL" id="FOVH01000020">
    <property type="protein sequence ID" value="SFP96367.1"/>
    <property type="molecule type" value="Genomic_DNA"/>
</dbReference>
<dbReference type="Gene3D" id="3.50.50.60">
    <property type="entry name" value="FAD/NAD(P)-binding domain"/>
    <property type="match status" value="2"/>
</dbReference>
<comment type="function">
    <text evidence="1">Probable oxidoreductase that may play a role as regulator of mitochondrial function.</text>
</comment>
<protein>
    <recommendedName>
        <fullName evidence="3">Pyridine nucleotide-disulfide oxidoreductase domain-containing protein 2</fullName>
    </recommendedName>
</protein>
<dbReference type="PANTHER" id="PTHR10668">
    <property type="entry name" value="PHYTOENE DEHYDROGENASE"/>
    <property type="match status" value="1"/>
</dbReference>
<evidence type="ECO:0000259" key="4">
    <source>
        <dbReference type="Pfam" id="PF01593"/>
    </source>
</evidence>
<dbReference type="InterPro" id="IPR036188">
    <property type="entry name" value="FAD/NAD-bd_sf"/>
</dbReference>
<dbReference type="InterPro" id="IPR002937">
    <property type="entry name" value="Amino_oxidase"/>
</dbReference>
<proteinExistence type="predicted"/>
<organism evidence="5 6">
    <name type="scientific">Actinomadura madurae</name>
    <dbReference type="NCBI Taxonomy" id="1993"/>
    <lineage>
        <taxon>Bacteria</taxon>
        <taxon>Bacillati</taxon>
        <taxon>Actinomycetota</taxon>
        <taxon>Actinomycetes</taxon>
        <taxon>Streptosporangiales</taxon>
        <taxon>Thermomonosporaceae</taxon>
        <taxon>Actinomadura</taxon>
    </lineage>
</organism>